<organism evidence="1 2">
    <name type="scientific">Datura stramonium</name>
    <name type="common">Jimsonweed</name>
    <name type="synonym">Common thornapple</name>
    <dbReference type="NCBI Taxonomy" id="4076"/>
    <lineage>
        <taxon>Eukaryota</taxon>
        <taxon>Viridiplantae</taxon>
        <taxon>Streptophyta</taxon>
        <taxon>Embryophyta</taxon>
        <taxon>Tracheophyta</taxon>
        <taxon>Spermatophyta</taxon>
        <taxon>Magnoliopsida</taxon>
        <taxon>eudicotyledons</taxon>
        <taxon>Gunneridae</taxon>
        <taxon>Pentapetalae</taxon>
        <taxon>asterids</taxon>
        <taxon>lamiids</taxon>
        <taxon>Solanales</taxon>
        <taxon>Solanaceae</taxon>
        <taxon>Solanoideae</taxon>
        <taxon>Datureae</taxon>
        <taxon>Datura</taxon>
    </lineage>
</organism>
<dbReference type="EMBL" id="JACEIK010001435">
    <property type="protein sequence ID" value="MCD7469358.1"/>
    <property type="molecule type" value="Genomic_DNA"/>
</dbReference>
<feature type="non-terminal residue" evidence="1">
    <location>
        <position position="77"/>
    </location>
</feature>
<dbReference type="Proteomes" id="UP000823775">
    <property type="component" value="Unassembled WGS sequence"/>
</dbReference>
<accession>A0ABS8TDU7</accession>
<comment type="caution">
    <text evidence="1">The sequence shown here is derived from an EMBL/GenBank/DDBJ whole genome shotgun (WGS) entry which is preliminary data.</text>
</comment>
<protein>
    <submittedName>
        <fullName evidence="1">Uncharacterized protein</fullName>
    </submittedName>
</protein>
<name>A0ABS8TDU7_DATST</name>
<evidence type="ECO:0000313" key="1">
    <source>
        <dbReference type="EMBL" id="MCD7469358.1"/>
    </source>
</evidence>
<keyword evidence="2" id="KW-1185">Reference proteome</keyword>
<reference evidence="1 2" key="1">
    <citation type="journal article" date="2021" name="BMC Genomics">
        <title>Datura genome reveals duplications of psychoactive alkaloid biosynthetic genes and high mutation rate following tissue culture.</title>
        <authorList>
            <person name="Rajewski A."/>
            <person name="Carter-House D."/>
            <person name="Stajich J."/>
            <person name="Litt A."/>
        </authorList>
    </citation>
    <scope>NUCLEOTIDE SEQUENCE [LARGE SCALE GENOMIC DNA]</scope>
    <source>
        <strain evidence="1">AR-01</strain>
    </source>
</reference>
<sequence length="77" mass="8535">MQKSKAYRTTQRSQGDCMRENRPCRGYACATWHQAAKEPCARGAYFSGDKTSRRKYMTCARHNLGIAAGARCPSTAG</sequence>
<proteinExistence type="predicted"/>
<gene>
    <name evidence="1" type="ORF">HAX54_008327</name>
</gene>
<evidence type="ECO:0000313" key="2">
    <source>
        <dbReference type="Proteomes" id="UP000823775"/>
    </source>
</evidence>